<gene>
    <name evidence="6" type="ORF">GCM10011494_01600</name>
</gene>
<sequence length="312" mass="33864">MTVTVLNAHGRSLLERRLPRWVEPRWFGSPEELLALAPGAEIGWFDTFDFGHTIEAYHLAEKAKWLNTMAAGVDSFPLDVLRERGVTFTNGAGLNAVAIAEYAVMGMLTIAKGWREVVRAQERREWLTDAPGTMSLHGSRALVVGAGGIGGRIASLLRGLDVDVTEARRRAAPGVLGANEWRGALGEVDWVIVAVPSTPDTGRLFGPAEFAAMKRGAAILNFARGAVLDQQALMAALDSGQVGAAFLDVTDPEPLPPGHPLWNYDQVHISMHLSGRSQDTLYRLGAERFLENLDRYARGEPLVSEVDLVAGY</sequence>
<reference evidence="6" key="1">
    <citation type="journal article" date="2014" name="Int. J. Syst. Evol. Microbiol.">
        <title>Complete genome sequence of Corynebacterium casei LMG S-19264T (=DSM 44701T), isolated from a smear-ripened cheese.</title>
        <authorList>
            <consortium name="US DOE Joint Genome Institute (JGI-PGF)"/>
            <person name="Walter F."/>
            <person name="Albersmeier A."/>
            <person name="Kalinowski J."/>
            <person name="Ruckert C."/>
        </authorList>
    </citation>
    <scope>NUCLEOTIDE SEQUENCE</scope>
    <source>
        <strain evidence="6">CGMCC 1.15095</strain>
    </source>
</reference>
<dbReference type="GO" id="GO:0051287">
    <property type="term" value="F:NAD binding"/>
    <property type="evidence" value="ECO:0007669"/>
    <property type="project" value="InterPro"/>
</dbReference>
<evidence type="ECO:0000256" key="1">
    <source>
        <dbReference type="ARBA" id="ARBA00023002"/>
    </source>
</evidence>
<dbReference type="PANTHER" id="PTHR43333:SF1">
    <property type="entry name" value="D-ISOMER SPECIFIC 2-HYDROXYACID DEHYDROGENASE NAD-BINDING DOMAIN-CONTAINING PROTEIN"/>
    <property type="match status" value="1"/>
</dbReference>
<dbReference type="GO" id="GO:0016616">
    <property type="term" value="F:oxidoreductase activity, acting on the CH-OH group of donors, NAD or NADP as acceptor"/>
    <property type="evidence" value="ECO:0007669"/>
    <property type="project" value="InterPro"/>
</dbReference>
<dbReference type="Pfam" id="PF00389">
    <property type="entry name" value="2-Hacid_dh"/>
    <property type="match status" value="1"/>
</dbReference>
<accession>A0A916X2X1</accession>
<dbReference type="Proteomes" id="UP000608154">
    <property type="component" value="Unassembled WGS sequence"/>
</dbReference>
<keyword evidence="1 3" id="KW-0560">Oxidoreductase</keyword>
<evidence type="ECO:0000313" key="7">
    <source>
        <dbReference type="Proteomes" id="UP000608154"/>
    </source>
</evidence>
<keyword evidence="2" id="KW-0520">NAD</keyword>
<comment type="caution">
    <text evidence="6">The sequence shown here is derived from an EMBL/GenBank/DDBJ whole genome shotgun (WGS) entry which is preliminary data.</text>
</comment>
<evidence type="ECO:0000259" key="5">
    <source>
        <dbReference type="Pfam" id="PF02826"/>
    </source>
</evidence>
<comment type="similarity">
    <text evidence="3">Belongs to the D-isomer specific 2-hydroxyacid dehydrogenase family.</text>
</comment>
<dbReference type="Gene3D" id="3.40.50.720">
    <property type="entry name" value="NAD(P)-binding Rossmann-like Domain"/>
    <property type="match status" value="2"/>
</dbReference>
<dbReference type="CDD" id="cd05300">
    <property type="entry name" value="2-Hacid_dh_1"/>
    <property type="match status" value="1"/>
</dbReference>
<dbReference type="EMBL" id="BMHK01000001">
    <property type="protein sequence ID" value="GGB86963.1"/>
    <property type="molecule type" value="Genomic_DNA"/>
</dbReference>
<dbReference type="PANTHER" id="PTHR43333">
    <property type="entry name" value="2-HACID_DH_C DOMAIN-CONTAINING PROTEIN"/>
    <property type="match status" value="1"/>
</dbReference>
<proteinExistence type="inferred from homology"/>
<dbReference type="AlphaFoldDB" id="A0A916X2X1"/>
<dbReference type="SUPFAM" id="SSF51735">
    <property type="entry name" value="NAD(P)-binding Rossmann-fold domains"/>
    <property type="match status" value="1"/>
</dbReference>
<organism evidence="6 7">
    <name type="scientific">Novosphingobium endophyticum</name>
    <dbReference type="NCBI Taxonomy" id="1955250"/>
    <lineage>
        <taxon>Bacteria</taxon>
        <taxon>Pseudomonadati</taxon>
        <taxon>Pseudomonadota</taxon>
        <taxon>Alphaproteobacteria</taxon>
        <taxon>Sphingomonadales</taxon>
        <taxon>Sphingomonadaceae</taxon>
        <taxon>Novosphingobium</taxon>
    </lineage>
</organism>
<evidence type="ECO:0000259" key="4">
    <source>
        <dbReference type="Pfam" id="PF00389"/>
    </source>
</evidence>
<feature type="domain" description="D-isomer specific 2-hydroxyacid dehydrogenase NAD-binding" evidence="5">
    <location>
        <begin position="105"/>
        <end position="273"/>
    </location>
</feature>
<dbReference type="InterPro" id="IPR006140">
    <property type="entry name" value="D-isomer_DH_NAD-bd"/>
</dbReference>
<dbReference type="RefSeq" id="WP_188767248.1">
    <property type="nucleotide sequence ID" value="NZ_BMHK01000001.1"/>
</dbReference>
<evidence type="ECO:0000256" key="2">
    <source>
        <dbReference type="ARBA" id="ARBA00023027"/>
    </source>
</evidence>
<evidence type="ECO:0000256" key="3">
    <source>
        <dbReference type="RuleBase" id="RU003719"/>
    </source>
</evidence>
<feature type="domain" description="D-isomer specific 2-hydroxyacid dehydrogenase catalytic" evidence="4">
    <location>
        <begin position="30"/>
        <end position="306"/>
    </location>
</feature>
<keyword evidence="7" id="KW-1185">Reference proteome</keyword>
<protein>
    <submittedName>
        <fullName evidence="6">Phosphoglycerate dehydrogenase</fullName>
    </submittedName>
</protein>
<dbReference type="Pfam" id="PF02826">
    <property type="entry name" value="2-Hacid_dh_C"/>
    <property type="match status" value="1"/>
</dbReference>
<reference evidence="6" key="2">
    <citation type="submission" date="2020-09" db="EMBL/GenBank/DDBJ databases">
        <authorList>
            <person name="Sun Q."/>
            <person name="Zhou Y."/>
        </authorList>
    </citation>
    <scope>NUCLEOTIDE SEQUENCE</scope>
    <source>
        <strain evidence="6">CGMCC 1.15095</strain>
    </source>
</reference>
<dbReference type="InterPro" id="IPR006139">
    <property type="entry name" value="D-isomer_2_OHA_DH_cat_dom"/>
</dbReference>
<dbReference type="InterPro" id="IPR036291">
    <property type="entry name" value="NAD(P)-bd_dom_sf"/>
</dbReference>
<name>A0A916X2X1_9SPHN</name>
<evidence type="ECO:0000313" key="6">
    <source>
        <dbReference type="EMBL" id="GGB86963.1"/>
    </source>
</evidence>
<dbReference type="SUPFAM" id="SSF52283">
    <property type="entry name" value="Formate/glycerate dehydrogenase catalytic domain-like"/>
    <property type="match status" value="1"/>
</dbReference>